<sequence>MIKRPAYSRCISLHYLDKEGVGSGEWGVGVGSRRDRGGRGGRGRIIMPNA</sequence>
<evidence type="ECO:0000313" key="3">
    <source>
        <dbReference type="Proteomes" id="UP000232003"/>
    </source>
</evidence>
<feature type="region of interest" description="Disordered" evidence="1">
    <location>
        <begin position="27"/>
        <end position="50"/>
    </location>
</feature>
<reference evidence="2 3" key="1">
    <citation type="submission" date="2017-11" db="EMBL/GenBank/DDBJ databases">
        <title>Complete genome of a free-living desiccation-tolerant cyanobacterium and its photosynthetic adaptation to extreme terrestrial habitat.</title>
        <authorList>
            <person name="Shang J."/>
        </authorList>
    </citation>
    <scope>NUCLEOTIDE SEQUENCE [LARGE SCALE GENOMIC DNA]</scope>
    <source>
        <strain evidence="2 3">CCNUN1</strain>
    </source>
</reference>
<accession>A0A2K8SJL2</accession>
<keyword evidence="3" id="KW-1185">Reference proteome</keyword>
<evidence type="ECO:0000256" key="1">
    <source>
        <dbReference type="SAM" id="MobiDB-lite"/>
    </source>
</evidence>
<gene>
    <name evidence="2" type="ORF">COO91_01554</name>
</gene>
<proteinExistence type="predicted"/>
<dbReference type="EMBL" id="CP024785">
    <property type="protein sequence ID" value="AUB35664.1"/>
    <property type="molecule type" value="Genomic_DNA"/>
</dbReference>
<protein>
    <submittedName>
        <fullName evidence="2">Uncharacterized protein</fullName>
    </submittedName>
</protein>
<dbReference type="AlphaFoldDB" id="A0A2K8SJL2"/>
<evidence type="ECO:0000313" key="2">
    <source>
        <dbReference type="EMBL" id="AUB35664.1"/>
    </source>
</evidence>
<name>A0A2K8SJL2_9NOSO</name>
<dbReference type="Proteomes" id="UP000232003">
    <property type="component" value="Chromosome"/>
</dbReference>
<dbReference type="KEGG" id="nfl:COO91_01554"/>
<organism evidence="2 3">
    <name type="scientific">Nostoc flagelliforme CCNUN1</name>
    <dbReference type="NCBI Taxonomy" id="2038116"/>
    <lineage>
        <taxon>Bacteria</taxon>
        <taxon>Bacillati</taxon>
        <taxon>Cyanobacteriota</taxon>
        <taxon>Cyanophyceae</taxon>
        <taxon>Nostocales</taxon>
        <taxon>Nostocaceae</taxon>
        <taxon>Nostoc</taxon>
    </lineage>
</organism>